<dbReference type="PRINTS" id="PR01959">
    <property type="entry name" value="SBIMPHPHTASE"/>
</dbReference>
<dbReference type="Gene3D" id="3.30.540.10">
    <property type="entry name" value="Fructose-1,6-Bisphosphatase, subunit A, domain 1"/>
    <property type="match status" value="1"/>
</dbReference>
<evidence type="ECO:0000256" key="4">
    <source>
        <dbReference type="ARBA" id="ARBA00013106"/>
    </source>
</evidence>
<gene>
    <name evidence="11" type="primary">suhB</name>
    <name evidence="11" type="ORF">KL86APRO_10927</name>
</gene>
<evidence type="ECO:0000256" key="10">
    <source>
        <dbReference type="RuleBase" id="RU364068"/>
    </source>
</evidence>
<dbReference type="InterPro" id="IPR022337">
    <property type="entry name" value="Inositol_monophosphatase_SuhB"/>
</dbReference>
<evidence type="ECO:0000256" key="9">
    <source>
        <dbReference type="PIRSR" id="PIRSR600760-2"/>
    </source>
</evidence>
<feature type="binding site" evidence="9">
    <location>
        <position position="87"/>
    </location>
    <ligand>
        <name>Mg(2+)</name>
        <dbReference type="ChEBI" id="CHEBI:18420"/>
        <label>1</label>
        <note>catalytic</note>
    </ligand>
</feature>
<dbReference type="PANTHER" id="PTHR20854">
    <property type="entry name" value="INOSITOL MONOPHOSPHATASE"/>
    <property type="match status" value="1"/>
</dbReference>
<name>A0A212JER6_9PROT</name>
<organism evidence="11">
    <name type="scientific">uncultured Alphaproteobacteria bacterium</name>
    <dbReference type="NCBI Taxonomy" id="91750"/>
    <lineage>
        <taxon>Bacteria</taxon>
        <taxon>Pseudomonadati</taxon>
        <taxon>Pseudomonadota</taxon>
        <taxon>Alphaproteobacteria</taxon>
        <taxon>environmental samples</taxon>
    </lineage>
</organism>
<dbReference type="EMBL" id="FLUO01000001">
    <property type="protein sequence ID" value="SBV97765.1"/>
    <property type="molecule type" value="Genomic_DNA"/>
</dbReference>
<accession>A0A212JER6</accession>
<proteinExistence type="inferred from homology"/>
<dbReference type="InterPro" id="IPR000760">
    <property type="entry name" value="Inositol_monophosphatase-like"/>
</dbReference>
<dbReference type="GO" id="GO:0008934">
    <property type="term" value="F:inositol monophosphate 1-phosphatase activity"/>
    <property type="evidence" value="ECO:0007669"/>
    <property type="project" value="InterPro"/>
</dbReference>
<comment type="cofactor">
    <cofactor evidence="2 9 10">
        <name>Mg(2+)</name>
        <dbReference type="ChEBI" id="CHEBI:18420"/>
    </cofactor>
</comment>
<dbReference type="InterPro" id="IPR033942">
    <property type="entry name" value="IMPase"/>
</dbReference>
<comment type="catalytic activity">
    <reaction evidence="1 10">
        <text>a myo-inositol phosphate + H2O = myo-inositol + phosphate</text>
        <dbReference type="Rhea" id="RHEA:24056"/>
        <dbReference type="ChEBI" id="CHEBI:15377"/>
        <dbReference type="ChEBI" id="CHEBI:17268"/>
        <dbReference type="ChEBI" id="CHEBI:43474"/>
        <dbReference type="ChEBI" id="CHEBI:84139"/>
        <dbReference type="EC" id="3.1.3.25"/>
    </reaction>
</comment>
<reference evidence="11" key="1">
    <citation type="submission" date="2016-04" db="EMBL/GenBank/DDBJ databases">
        <authorList>
            <person name="Evans L.H."/>
            <person name="Alamgir A."/>
            <person name="Owens N."/>
            <person name="Weber N.D."/>
            <person name="Virtaneva K."/>
            <person name="Barbian K."/>
            <person name="Babar A."/>
            <person name="Rosenke K."/>
        </authorList>
    </citation>
    <scope>NUCLEOTIDE SEQUENCE</scope>
    <source>
        <strain evidence="11">86</strain>
    </source>
</reference>
<feature type="binding site" evidence="9">
    <location>
        <position position="70"/>
    </location>
    <ligand>
        <name>Mg(2+)</name>
        <dbReference type="ChEBI" id="CHEBI:18420"/>
        <label>1</label>
        <note>catalytic</note>
    </ligand>
</feature>
<evidence type="ECO:0000256" key="2">
    <source>
        <dbReference type="ARBA" id="ARBA00001946"/>
    </source>
</evidence>
<evidence type="ECO:0000256" key="8">
    <source>
        <dbReference type="ARBA" id="ARBA00022842"/>
    </source>
</evidence>
<feature type="binding site" evidence="9">
    <location>
        <position position="90"/>
    </location>
    <ligand>
        <name>Mg(2+)</name>
        <dbReference type="ChEBI" id="CHEBI:18420"/>
        <label>2</label>
    </ligand>
</feature>
<dbReference type="GO" id="GO:0006020">
    <property type="term" value="P:inositol metabolic process"/>
    <property type="evidence" value="ECO:0007669"/>
    <property type="project" value="TreeGrafter"/>
</dbReference>
<dbReference type="GO" id="GO:0007165">
    <property type="term" value="P:signal transduction"/>
    <property type="evidence" value="ECO:0007669"/>
    <property type="project" value="TreeGrafter"/>
</dbReference>
<evidence type="ECO:0000256" key="3">
    <source>
        <dbReference type="ARBA" id="ARBA00009759"/>
    </source>
</evidence>
<dbReference type="InterPro" id="IPR020550">
    <property type="entry name" value="Inositol_monophosphatase_CS"/>
</dbReference>
<evidence type="ECO:0000256" key="1">
    <source>
        <dbReference type="ARBA" id="ARBA00001033"/>
    </source>
</evidence>
<comment type="similarity">
    <text evidence="3 10">Belongs to the inositol monophosphatase superfamily.</text>
</comment>
<evidence type="ECO:0000256" key="5">
    <source>
        <dbReference type="ARBA" id="ARBA00019784"/>
    </source>
</evidence>
<dbReference type="PROSITE" id="PS00630">
    <property type="entry name" value="IMP_2"/>
    <property type="match status" value="1"/>
</dbReference>
<dbReference type="SUPFAM" id="SSF56655">
    <property type="entry name" value="Carbohydrate phosphatase"/>
    <property type="match status" value="1"/>
</dbReference>
<dbReference type="PROSITE" id="PS00629">
    <property type="entry name" value="IMP_1"/>
    <property type="match status" value="1"/>
</dbReference>
<dbReference type="EC" id="3.1.3.25" evidence="4 10"/>
<dbReference type="GO" id="GO:0046872">
    <property type="term" value="F:metal ion binding"/>
    <property type="evidence" value="ECO:0007669"/>
    <property type="project" value="UniProtKB-KW"/>
</dbReference>
<dbReference type="CDD" id="cd01639">
    <property type="entry name" value="IMPase"/>
    <property type="match status" value="1"/>
</dbReference>
<sequence length="267" mass="28648">MAALSPLLNVMISASRKAARGLARDFGEVENLQVSVKGPSDFVSTADKKAERTLQQELAKARPRFGFLMEEGGEIAGEDTSHRWIIDPLDGTTNFLHGIPQFAISIALERDGQVIAGVVHNPITDELYFAERGQGAFLIAPYTERRLRVSARAQLDLAVVATGIPHRGRGDHPRFLGQLERVMGAVAGVRRMGAASLDLAYVAAGRCDAYWEEALSPWDIAAGVLLVQEAGGVAMATDGSADPMAHGNPLATNRKLQGPMLRLLRGA</sequence>
<dbReference type="PRINTS" id="PR00377">
    <property type="entry name" value="IMPHPHTASES"/>
</dbReference>
<keyword evidence="7 10" id="KW-0378">Hydrolase</keyword>
<dbReference type="AlphaFoldDB" id="A0A212JER6"/>
<dbReference type="GO" id="GO:0046854">
    <property type="term" value="P:phosphatidylinositol phosphate biosynthetic process"/>
    <property type="evidence" value="ECO:0007669"/>
    <property type="project" value="InterPro"/>
</dbReference>
<dbReference type="InterPro" id="IPR020583">
    <property type="entry name" value="Inositol_monoP_metal-BS"/>
</dbReference>
<evidence type="ECO:0000313" key="11">
    <source>
        <dbReference type="EMBL" id="SBV97765.1"/>
    </source>
</evidence>
<feature type="binding site" evidence="9">
    <location>
        <position position="89"/>
    </location>
    <ligand>
        <name>Mg(2+)</name>
        <dbReference type="ChEBI" id="CHEBI:18420"/>
        <label>1</label>
        <note>catalytic</note>
    </ligand>
</feature>
<keyword evidence="6 9" id="KW-0479">Metal-binding</keyword>
<feature type="binding site" evidence="9">
    <location>
        <position position="219"/>
    </location>
    <ligand>
        <name>Mg(2+)</name>
        <dbReference type="ChEBI" id="CHEBI:18420"/>
        <label>1</label>
        <note>catalytic</note>
    </ligand>
</feature>
<dbReference type="Gene3D" id="3.40.190.80">
    <property type="match status" value="1"/>
</dbReference>
<evidence type="ECO:0000256" key="6">
    <source>
        <dbReference type="ARBA" id="ARBA00022723"/>
    </source>
</evidence>
<dbReference type="Pfam" id="PF00459">
    <property type="entry name" value="Inositol_P"/>
    <property type="match status" value="1"/>
</dbReference>
<protein>
    <recommendedName>
        <fullName evidence="5 10">Inositol-1-monophosphatase</fullName>
        <ecNumber evidence="4 10">3.1.3.25</ecNumber>
    </recommendedName>
</protein>
<dbReference type="PANTHER" id="PTHR20854:SF4">
    <property type="entry name" value="INOSITOL-1-MONOPHOSPHATASE-RELATED"/>
    <property type="match status" value="1"/>
</dbReference>
<keyword evidence="8 9" id="KW-0460">Magnesium</keyword>
<dbReference type="FunFam" id="3.30.540.10:FF:000003">
    <property type="entry name" value="Inositol-1-monophosphatase"/>
    <property type="match status" value="1"/>
</dbReference>
<evidence type="ECO:0000256" key="7">
    <source>
        <dbReference type="ARBA" id="ARBA00022801"/>
    </source>
</evidence>